<sequence>MPVRRNEAHYIDRRITPMDSIGALYIDKLIVDVLCFNVALLEVNNCSNHEPASPILLRLKVGIYWSPHAFAVQSTASTNKELLANIIAPVLPHIPNVMCTCWFQHQRVCEN</sequence>
<dbReference type="EMBL" id="CP017553">
    <property type="protein sequence ID" value="AOW00538.1"/>
    <property type="molecule type" value="Genomic_DNA"/>
</dbReference>
<evidence type="ECO:0000313" key="1">
    <source>
        <dbReference type="EMBL" id="AOW00538.1"/>
    </source>
</evidence>
<dbReference type="GeneID" id="94582400"/>
<dbReference type="RefSeq" id="XP_068137840.1">
    <property type="nucleotide sequence ID" value="XM_068281739.1"/>
</dbReference>
<accession>A0A1D8N4I2</accession>
<organism evidence="1 2">
    <name type="scientific">Yarrowia lipolytica</name>
    <name type="common">Candida lipolytica</name>
    <dbReference type="NCBI Taxonomy" id="4952"/>
    <lineage>
        <taxon>Eukaryota</taxon>
        <taxon>Fungi</taxon>
        <taxon>Dikarya</taxon>
        <taxon>Ascomycota</taxon>
        <taxon>Saccharomycotina</taxon>
        <taxon>Dipodascomycetes</taxon>
        <taxon>Dipodascales</taxon>
        <taxon>Dipodascales incertae sedis</taxon>
        <taxon>Yarrowia</taxon>
    </lineage>
</organism>
<dbReference type="Proteomes" id="UP000182444">
    <property type="component" value="Chromosome 1A"/>
</dbReference>
<dbReference type="VEuPathDB" id="FungiDB:YALI1_A11821g"/>
<reference evidence="1 2" key="1">
    <citation type="journal article" date="2016" name="PLoS ONE">
        <title>Sequence Assembly of Yarrowia lipolytica Strain W29/CLIB89 Shows Transposable Element Diversity.</title>
        <authorList>
            <person name="Magnan C."/>
            <person name="Yu J."/>
            <person name="Chang I."/>
            <person name="Jahn E."/>
            <person name="Kanomata Y."/>
            <person name="Wu J."/>
            <person name="Zeller M."/>
            <person name="Oakes M."/>
            <person name="Baldi P."/>
            <person name="Sandmeyer S."/>
        </authorList>
    </citation>
    <scope>NUCLEOTIDE SEQUENCE [LARGE SCALE GENOMIC DNA]</scope>
    <source>
        <strain evidence="2">CLIB89(W29)</strain>
    </source>
</reference>
<protein>
    <submittedName>
        <fullName evidence="1">Uncharacterized protein</fullName>
    </submittedName>
</protein>
<gene>
    <name evidence="1" type="ORF">YALI1_A11821g</name>
</gene>
<dbReference type="AlphaFoldDB" id="A0A1D8N4I2"/>
<name>A0A1D8N4I2_YARLL</name>
<proteinExistence type="predicted"/>
<evidence type="ECO:0000313" key="2">
    <source>
        <dbReference type="Proteomes" id="UP000182444"/>
    </source>
</evidence>